<keyword evidence="6" id="KW-0597">Phosphoprotein</keyword>
<dbReference type="Gene3D" id="3.40.309.10">
    <property type="entry name" value="Aldehyde Dehydrogenase, Chain A, domain 2"/>
    <property type="match status" value="1"/>
</dbReference>
<feature type="compositionally biased region" description="Polar residues" evidence="26">
    <location>
        <begin position="157"/>
        <end position="174"/>
    </location>
</feature>
<reference evidence="28" key="1">
    <citation type="submission" date="2019-10" db="EMBL/GenBank/DDBJ databases">
        <title>The sequence and de novo assembly of the wild yak genome.</title>
        <authorList>
            <person name="Liu Y."/>
        </authorList>
    </citation>
    <scope>NUCLEOTIDE SEQUENCE [LARGE SCALE GENOMIC DNA]</scope>
    <source>
        <strain evidence="28">WY2019</strain>
    </source>
</reference>
<dbReference type="InterPro" id="IPR037189">
    <property type="entry name" value="HBS1-like_N_sf"/>
</dbReference>
<evidence type="ECO:0000256" key="1">
    <source>
        <dbReference type="ARBA" id="ARBA00004496"/>
    </source>
</evidence>
<dbReference type="InterPro" id="IPR009001">
    <property type="entry name" value="Transl_elong_EF1A/Init_IF2_C"/>
</dbReference>
<evidence type="ECO:0000256" key="14">
    <source>
        <dbReference type="ARBA" id="ARBA00023134"/>
    </source>
</evidence>
<dbReference type="CDD" id="cd01883">
    <property type="entry name" value="EF1_alpha"/>
    <property type="match status" value="1"/>
</dbReference>
<dbReference type="CDD" id="cd04093">
    <property type="entry name" value="HBS1_C_III"/>
    <property type="match status" value="1"/>
</dbReference>
<evidence type="ECO:0000256" key="17">
    <source>
        <dbReference type="ARBA" id="ARBA00049117"/>
    </source>
</evidence>
<feature type="compositionally biased region" description="Polar residues" evidence="26">
    <location>
        <begin position="181"/>
        <end position="202"/>
    </location>
</feature>
<dbReference type="Pfam" id="PF08938">
    <property type="entry name" value="HBS1_N"/>
    <property type="match status" value="1"/>
</dbReference>
<evidence type="ECO:0000256" key="6">
    <source>
        <dbReference type="ARBA" id="ARBA00022553"/>
    </source>
</evidence>
<dbReference type="InterPro" id="IPR016162">
    <property type="entry name" value="Ald_DH_N"/>
</dbReference>
<dbReference type="GO" id="GO:0047102">
    <property type="term" value="F:aminomuconate-semialdehyde dehydrogenase activity"/>
    <property type="evidence" value="ECO:0007669"/>
    <property type="project" value="UniProtKB-EC"/>
</dbReference>
<keyword evidence="11" id="KW-0648">Protein biosynthesis</keyword>
<evidence type="ECO:0000256" key="11">
    <source>
        <dbReference type="ARBA" id="ARBA00022917"/>
    </source>
</evidence>
<keyword evidence="29" id="KW-1185">Reference proteome</keyword>
<evidence type="ECO:0000256" key="8">
    <source>
        <dbReference type="ARBA" id="ARBA00022768"/>
    </source>
</evidence>
<dbReference type="InterPro" id="IPR015590">
    <property type="entry name" value="Aldehyde_DH_dom"/>
</dbReference>
<dbReference type="GO" id="GO:0003924">
    <property type="term" value="F:GTPase activity"/>
    <property type="evidence" value="ECO:0007669"/>
    <property type="project" value="InterPro"/>
</dbReference>
<dbReference type="FunFam" id="3.40.50.300:FF:000204">
    <property type="entry name" value="Translation elongation factor Tu"/>
    <property type="match status" value="1"/>
</dbReference>
<dbReference type="PROSITE" id="PS00070">
    <property type="entry name" value="ALDEHYDE_DEHYDR_CYS"/>
    <property type="match status" value="1"/>
</dbReference>
<evidence type="ECO:0000256" key="12">
    <source>
        <dbReference type="ARBA" id="ARBA00023002"/>
    </source>
</evidence>
<dbReference type="InterPro" id="IPR009000">
    <property type="entry name" value="Transl_B-barrel_sf"/>
</dbReference>
<accession>A0A6B0S221</accession>
<keyword evidence="13" id="KW-0520">NAD</keyword>
<evidence type="ECO:0000256" key="10">
    <source>
        <dbReference type="ARBA" id="ARBA00022845"/>
    </source>
</evidence>
<dbReference type="Pfam" id="PF00171">
    <property type="entry name" value="Aldedh"/>
    <property type="match status" value="1"/>
</dbReference>
<evidence type="ECO:0000259" key="27">
    <source>
        <dbReference type="PROSITE" id="PS51722"/>
    </source>
</evidence>
<evidence type="ECO:0000256" key="21">
    <source>
        <dbReference type="ARBA" id="ARBA00067028"/>
    </source>
</evidence>
<comment type="function">
    <text evidence="19">Catalyzes the NAD-dependent oxidation of 2-aminomuconic semialdehyde of the kynurenine metabolic pathway in L-tryptophan degradation.</text>
</comment>
<dbReference type="InterPro" id="IPR054696">
    <property type="entry name" value="GTP-eEF1A_C"/>
</dbReference>
<dbReference type="PANTHER" id="PTHR43720">
    <property type="entry name" value="2-AMINOMUCONIC SEMIALDEHYDE DEHYDROGENASE"/>
    <property type="match status" value="1"/>
</dbReference>
<dbReference type="PROSITE" id="PS51722">
    <property type="entry name" value="G_TR_2"/>
    <property type="match status" value="1"/>
</dbReference>
<evidence type="ECO:0000313" key="29">
    <source>
        <dbReference type="Proteomes" id="UP000322234"/>
    </source>
</evidence>
<dbReference type="GO" id="GO:0010629">
    <property type="term" value="P:negative regulation of gene expression"/>
    <property type="evidence" value="ECO:0007669"/>
    <property type="project" value="UniProtKB-ARBA"/>
</dbReference>
<dbReference type="InterPro" id="IPR000795">
    <property type="entry name" value="T_Tr_GTP-bd_dom"/>
</dbReference>
<keyword evidence="9" id="KW-0378">Hydrolase</keyword>
<dbReference type="CDD" id="cd16267">
    <property type="entry name" value="HBS1-like_II"/>
    <property type="match status" value="1"/>
</dbReference>
<keyword evidence="14" id="KW-0342">GTP-binding</keyword>
<evidence type="ECO:0000256" key="23">
    <source>
        <dbReference type="ARBA" id="ARBA00081529"/>
    </source>
</evidence>
<dbReference type="FunFam" id="1.10.8.10:FF:000039">
    <property type="entry name" value="HBS1-like translational GTPase"/>
    <property type="match status" value="1"/>
</dbReference>
<evidence type="ECO:0000256" key="20">
    <source>
        <dbReference type="ARBA" id="ARBA00060691"/>
    </source>
</evidence>
<dbReference type="SUPFAM" id="SSF50447">
    <property type="entry name" value="Translation proteins"/>
    <property type="match status" value="1"/>
</dbReference>
<dbReference type="PANTHER" id="PTHR43720:SF2">
    <property type="entry name" value="2-AMINOMUCONIC SEMIALDEHYDE DEHYDROGENASE"/>
    <property type="match status" value="1"/>
</dbReference>
<dbReference type="GO" id="GO:0005737">
    <property type="term" value="C:cytoplasm"/>
    <property type="evidence" value="ECO:0007669"/>
    <property type="project" value="UniProtKB-SubCell"/>
</dbReference>
<keyword evidence="12 25" id="KW-0560">Oxidoreductase</keyword>
<dbReference type="PRINTS" id="PR00315">
    <property type="entry name" value="ELONGATNFCT"/>
</dbReference>
<comment type="caution">
    <text evidence="28">The sequence shown here is derived from an EMBL/GenBank/DDBJ whole genome shotgun (WGS) entry which is preliminary data.</text>
</comment>
<dbReference type="InterPro" id="IPR015033">
    <property type="entry name" value="HBS1-like_N"/>
</dbReference>
<dbReference type="PROSITE" id="PS00687">
    <property type="entry name" value="ALDEHYDE_DEHYDR_GLU"/>
    <property type="match status" value="1"/>
</dbReference>
<evidence type="ECO:0000256" key="26">
    <source>
        <dbReference type="SAM" id="MobiDB-lite"/>
    </source>
</evidence>
<dbReference type="InterPro" id="IPR004161">
    <property type="entry name" value="EFTu-like_2"/>
</dbReference>
<evidence type="ECO:0000256" key="13">
    <source>
        <dbReference type="ARBA" id="ARBA00023027"/>
    </source>
</evidence>
<dbReference type="GO" id="GO:0006417">
    <property type="term" value="P:regulation of translation"/>
    <property type="evidence" value="ECO:0007669"/>
    <property type="project" value="UniProtKB-KW"/>
</dbReference>
<proteinExistence type="inferred from homology"/>
<dbReference type="InterPro" id="IPR016163">
    <property type="entry name" value="Ald_DH_C"/>
</dbReference>
<evidence type="ECO:0000256" key="24">
    <source>
        <dbReference type="PROSITE-ProRule" id="PRU10007"/>
    </source>
</evidence>
<dbReference type="AlphaFoldDB" id="A0A6B0S221"/>
<evidence type="ECO:0000256" key="9">
    <source>
        <dbReference type="ARBA" id="ARBA00022801"/>
    </source>
</evidence>
<dbReference type="InterPro" id="IPR016160">
    <property type="entry name" value="Ald_DH_CS_CYS"/>
</dbReference>
<sequence>MTLAAQFIYSRRDKPSAVEPVEEYDYEDLKEFSSSLVNHQLSGIDQARLYSCLDHMREVLGDAVPDDILIEAVLKNKFDVQKALSVVLEQDKVQNLKVRSEGAISTGKIAKGKSIDSQSSQSESEIVPKVTKMTVSGKKQTMGFEVPRVTAEENGHSFHTPQKGHSSEDTSLVSSDALESASKSALPSHTIQASEEQSSTPTPVKKSGKLRQQIDIKAELEKRQGGKQLLNLVVIGHVDAGKSTLMGHLLYLLGDVNKRTMHKYEQESKKAGKASFAYAWVLDETGEERERGVTMDVGMTKFETKTKVITLMDAPGHKDFIPNMITGAAQADVAVLVVDASRGEFEAGFETGGQTREHGLLVRSLGVTQLAVAVNKMDQVNWQQERFQEITGKLGHFLKQAGFKESDVAFIPTSGLSGENLITRSQSSELTKWYKGLCLLEQIDSFKPPQRSIDKPFRLCVSDVFKDQGSGFCVTGKIEAGYIQTGDRLLAMPPNETCTAKGITLHDEPVDWAAAGDHVSLTLVGMDIIKINVGCIFCVPKEPIKVCTRFRARILIFNIEIPITKGFPVLLHYQTVSEPAVIKRLISVLNKSTGEVTKKKPKLLTKGQNALVELQTQRPVALELYKDFKELGRFMLRYSGSTIAAGVVTEMLLQQPPWFQDGQCSDKTVKVEDGGKFLPCSSYLDSYDPSTGEVYCHVPNSGKEEVEAAVEAARAAFPGWSSRSPQERSQVLQRLADLLEQSLEELAQAESKDQGKTITLARTMDIPRAVHNFRFFASSILHHTSECTQMDHLGCLHYTVRAPVGIAALISPWNLPLYLLTWKIAPAIAAGNTVIAKPSELTSVTAWMMCRLLEKAGVPPGVVNIVFGTGPRVGEALVSHPEVPLISFTGSQPTAERITQLSAPYCKKLSLELGGKNPAIIFEDANLAECIPTTVRSSFANQGEICLCTSRIFVQRSIYSEFLKRFVEAARMWKVGIPSDPSADMGALISKAHLEKVRSYIKKARMEGAQILCGEGVDKLNLPPRNQAGYFMLPTVITDVKDESCCMKEEIFGPVTCVVPFDSEEEVIQRANNVKYGLAATVWSGNVGRVHRVAKKLQSGLVWTNCWLIRELNLPFGGMKSSGVGREGAKDSYEFFTEVKTITVKH</sequence>
<dbReference type="SUPFAM" id="SSF50465">
    <property type="entry name" value="EF-Tu/eEF-1alpha/eIF2-gamma C-terminal domain"/>
    <property type="match status" value="1"/>
</dbReference>
<dbReference type="Gene3D" id="2.40.30.10">
    <property type="entry name" value="Translation factors"/>
    <property type="match status" value="2"/>
</dbReference>
<dbReference type="GO" id="GO:0005525">
    <property type="term" value="F:GTP binding"/>
    <property type="evidence" value="ECO:0007669"/>
    <property type="project" value="UniProtKB-KW"/>
</dbReference>
<dbReference type="FunFam" id="3.40.605.10:FF:000001">
    <property type="entry name" value="Aldehyde dehydrogenase 1"/>
    <property type="match status" value="1"/>
</dbReference>
<dbReference type="FunFam" id="3.40.309.10:FF:000021">
    <property type="entry name" value="Aldehyde dehydrogenase family 8 member A1"/>
    <property type="match status" value="1"/>
</dbReference>
<dbReference type="GO" id="GO:0003746">
    <property type="term" value="F:translation elongation factor activity"/>
    <property type="evidence" value="ECO:0007669"/>
    <property type="project" value="UniProtKB-KW"/>
</dbReference>
<comment type="similarity">
    <text evidence="3 25">Belongs to the aldehyde dehydrogenase family.</text>
</comment>
<dbReference type="FunFam" id="2.40.30.10:FF:000035">
    <property type="entry name" value="HBS1-like translational GTPase"/>
    <property type="match status" value="1"/>
</dbReference>
<name>A0A6B0S221_9CETA</name>
<dbReference type="SUPFAM" id="SSF52540">
    <property type="entry name" value="P-loop containing nucleoside triphosphate hydrolases"/>
    <property type="match status" value="1"/>
</dbReference>
<dbReference type="Pfam" id="PF00009">
    <property type="entry name" value="GTP_EFTU"/>
    <property type="match status" value="1"/>
</dbReference>
<evidence type="ECO:0000256" key="16">
    <source>
        <dbReference type="ARBA" id="ARBA00047094"/>
    </source>
</evidence>
<evidence type="ECO:0000256" key="19">
    <source>
        <dbReference type="ARBA" id="ARBA00057663"/>
    </source>
</evidence>
<dbReference type="EC" id="1.2.1.32" evidence="21"/>
<dbReference type="Pfam" id="PF22594">
    <property type="entry name" value="GTP-eEF1A_C"/>
    <property type="match status" value="1"/>
</dbReference>
<comment type="catalytic activity">
    <reaction evidence="17">
        <text>GTP + H2O = GDP + phosphate + H(+)</text>
        <dbReference type="Rhea" id="RHEA:19669"/>
        <dbReference type="ChEBI" id="CHEBI:15377"/>
        <dbReference type="ChEBI" id="CHEBI:15378"/>
        <dbReference type="ChEBI" id="CHEBI:37565"/>
        <dbReference type="ChEBI" id="CHEBI:43474"/>
        <dbReference type="ChEBI" id="CHEBI:58189"/>
    </reaction>
    <physiologicalReaction direction="left-to-right" evidence="17">
        <dbReference type="Rhea" id="RHEA:19670"/>
    </physiologicalReaction>
</comment>
<dbReference type="SUPFAM" id="SSF53720">
    <property type="entry name" value="ALDH-like"/>
    <property type="match status" value="1"/>
</dbReference>
<dbReference type="SUPFAM" id="SSF109732">
    <property type="entry name" value="HBS1-like domain"/>
    <property type="match status" value="1"/>
</dbReference>
<dbReference type="GO" id="GO:0042573">
    <property type="term" value="P:retinoic acid metabolic process"/>
    <property type="evidence" value="ECO:0007669"/>
    <property type="project" value="UniProtKB-ARBA"/>
</dbReference>
<evidence type="ECO:0000256" key="7">
    <source>
        <dbReference type="ARBA" id="ARBA00022741"/>
    </source>
</evidence>
<feature type="region of interest" description="Disordered" evidence="26">
    <location>
        <begin position="155"/>
        <end position="210"/>
    </location>
</feature>
<dbReference type="InterPro" id="IPR016161">
    <property type="entry name" value="Ald_DH/histidinol_DH"/>
</dbReference>
<evidence type="ECO:0000256" key="18">
    <source>
        <dbReference type="ARBA" id="ARBA00051326"/>
    </source>
</evidence>
<evidence type="ECO:0000256" key="4">
    <source>
        <dbReference type="ARBA" id="ARBA00015186"/>
    </source>
</evidence>
<dbReference type="EMBL" id="VBQZ03000137">
    <property type="protein sequence ID" value="MXQ95501.1"/>
    <property type="molecule type" value="Genomic_DNA"/>
</dbReference>
<dbReference type="Gene3D" id="1.10.8.10">
    <property type="entry name" value="DNA helicase RuvA subunit, C-terminal domain"/>
    <property type="match status" value="1"/>
</dbReference>
<evidence type="ECO:0000256" key="3">
    <source>
        <dbReference type="ARBA" id="ARBA00009986"/>
    </source>
</evidence>
<evidence type="ECO:0000256" key="15">
    <source>
        <dbReference type="ARBA" id="ARBA00045849"/>
    </source>
</evidence>
<feature type="domain" description="Tr-type G" evidence="27">
    <location>
        <begin position="227"/>
        <end position="451"/>
    </location>
</feature>
<comment type="subunit">
    <text evidence="16">Component of the Pelota-HBS1L complex, also named Dom34-Hbs1 complex, composed of PELO and HBS1L. Interacts with the SKI complex.</text>
</comment>
<dbReference type="CDD" id="cd07093">
    <property type="entry name" value="ALDH_F8_HMSADH"/>
    <property type="match status" value="1"/>
</dbReference>
<keyword evidence="5" id="KW-0963">Cytoplasm</keyword>
<evidence type="ECO:0000256" key="25">
    <source>
        <dbReference type="RuleBase" id="RU003345"/>
    </source>
</evidence>
<dbReference type="GO" id="GO:0001758">
    <property type="term" value="F:retinal dehydrogenase (NAD+) activity"/>
    <property type="evidence" value="ECO:0007669"/>
    <property type="project" value="UniProtKB-ARBA"/>
</dbReference>
<keyword evidence="7" id="KW-0547">Nucleotide-binding</keyword>
<comment type="pathway">
    <text evidence="20">Amino-acid degradation; L-kynurenine degradation.</text>
</comment>
<comment type="similarity">
    <text evidence="2">Belongs to the TRAFAC class translation factor GTPase superfamily. Classic translation factor GTPase family. EF-Tu/EF-1A subfamily.</text>
</comment>
<dbReference type="InterPro" id="IPR029510">
    <property type="entry name" value="Ald_DH_CS_GLU"/>
</dbReference>
<dbReference type="Pfam" id="PF03144">
    <property type="entry name" value="GTP_EFTU_D2"/>
    <property type="match status" value="1"/>
</dbReference>
<dbReference type="Gene3D" id="3.40.605.10">
    <property type="entry name" value="Aldehyde Dehydrogenase, Chain A, domain 1"/>
    <property type="match status" value="1"/>
</dbReference>
<dbReference type="Gene3D" id="3.40.50.300">
    <property type="entry name" value="P-loop containing nucleotide triphosphate hydrolases"/>
    <property type="match status" value="1"/>
</dbReference>
<evidence type="ECO:0000256" key="2">
    <source>
        <dbReference type="ARBA" id="ARBA00007249"/>
    </source>
</evidence>
<comment type="subcellular location">
    <subcellularLocation>
        <location evidence="1">Cytoplasm</location>
    </subcellularLocation>
</comment>
<dbReference type="InterPro" id="IPR027417">
    <property type="entry name" value="P-loop_NTPase"/>
</dbReference>
<gene>
    <name evidence="28" type="ORF">E5288_WYG003316</name>
</gene>
<feature type="active site" evidence="24">
    <location>
        <position position="912"/>
    </location>
</feature>
<evidence type="ECO:0000256" key="22">
    <source>
        <dbReference type="ARBA" id="ARBA00068662"/>
    </source>
</evidence>
<dbReference type="Proteomes" id="UP000322234">
    <property type="component" value="Unassembled WGS sequence"/>
</dbReference>
<protein>
    <recommendedName>
        <fullName evidence="22">2-aminomuconic semialdehyde dehydrogenase</fullName>
        <ecNumber evidence="21">1.2.1.32</ecNumber>
    </recommendedName>
    <alternativeName>
        <fullName evidence="23">Aldehyde dehydrogenase family 8 member A1</fullName>
    </alternativeName>
    <alternativeName>
        <fullName evidence="4">HBS1-like protein</fullName>
    </alternativeName>
</protein>
<dbReference type="FunFam" id="2.40.30.10:FF:000020">
    <property type="entry name" value="Translation elongation factor EF-1"/>
    <property type="match status" value="1"/>
</dbReference>
<organism evidence="28 29">
    <name type="scientific">Bos mutus</name>
    <name type="common">wild yak</name>
    <dbReference type="NCBI Taxonomy" id="72004"/>
    <lineage>
        <taxon>Eukaryota</taxon>
        <taxon>Metazoa</taxon>
        <taxon>Chordata</taxon>
        <taxon>Craniata</taxon>
        <taxon>Vertebrata</taxon>
        <taxon>Euteleostomi</taxon>
        <taxon>Mammalia</taxon>
        <taxon>Eutheria</taxon>
        <taxon>Laurasiatheria</taxon>
        <taxon>Artiodactyla</taxon>
        <taxon>Ruminantia</taxon>
        <taxon>Pecora</taxon>
        <taxon>Bovidae</taxon>
        <taxon>Bovinae</taxon>
        <taxon>Bos</taxon>
    </lineage>
</organism>
<evidence type="ECO:0000256" key="5">
    <source>
        <dbReference type="ARBA" id="ARBA00022490"/>
    </source>
</evidence>
<comment type="catalytic activity">
    <reaction evidence="18">
        <text>2-aminomuconate 6-semialdehyde + NAD(+) + H2O = (2Z,4E)-2-aminomuconate + NADH + 2 H(+)</text>
        <dbReference type="Rhea" id="RHEA:14469"/>
        <dbReference type="ChEBI" id="CHEBI:15377"/>
        <dbReference type="ChEBI" id="CHEBI:15378"/>
        <dbReference type="ChEBI" id="CHEBI:57540"/>
        <dbReference type="ChEBI" id="CHEBI:57945"/>
        <dbReference type="ChEBI" id="CHEBI:77634"/>
        <dbReference type="ChEBI" id="CHEBI:77859"/>
        <dbReference type="EC" id="1.2.1.32"/>
    </reaction>
</comment>
<keyword evidence="10" id="KW-0810">Translation regulation</keyword>
<keyword evidence="8" id="KW-0251">Elongation factor</keyword>
<evidence type="ECO:0000313" key="28">
    <source>
        <dbReference type="EMBL" id="MXQ95501.1"/>
    </source>
</evidence>
<comment type="function">
    <text evidence="15">GTPase component of the Pelota-HBS1L complex, a complex that recognizes stalled ribosomes and triggers the No-Go Decay (NGD) pathway. The Pelota-HBS1L complex recognizes ribosomes stalled at the 3' end of an mRNA and engages stalled ribosomes by destabilizing mRNA in the mRNA channel. Following mRNA extraction from stalled ribosomes by the SKI complex, the Pelota-HBS1L complex promotes recruitment of ABCE1, which drives the disassembly of stalled ribosomes, followed by degradation of damaged mRNAs as part of the NGD pathway.</text>
</comment>